<evidence type="ECO:0000259" key="14">
    <source>
        <dbReference type="PROSITE" id="PS51058"/>
    </source>
</evidence>
<feature type="region of interest" description="Disordered" evidence="11">
    <location>
        <begin position="648"/>
        <end position="669"/>
    </location>
</feature>
<dbReference type="GO" id="GO:0003677">
    <property type="term" value="F:DNA binding"/>
    <property type="evidence" value="ECO:0007669"/>
    <property type="project" value="UniProtKB-KW"/>
</dbReference>
<dbReference type="GO" id="GO:0140999">
    <property type="term" value="F:histone H3K4 trimethyltransferase activity"/>
    <property type="evidence" value="ECO:0007669"/>
    <property type="project" value="UniProtKB-EC"/>
</dbReference>
<reference evidence="16" key="1">
    <citation type="submission" date="2021-03" db="EMBL/GenBank/DDBJ databases">
        <authorList>
            <person name="Bekaert M."/>
        </authorList>
    </citation>
    <scope>NUCLEOTIDE SEQUENCE</scope>
</reference>
<feature type="region of interest" description="Disordered" evidence="11">
    <location>
        <begin position="1274"/>
        <end position="1297"/>
    </location>
</feature>
<organism evidence="16 17">
    <name type="scientific">Mytilus edulis</name>
    <name type="common">Blue mussel</name>
    <dbReference type="NCBI Taxonomy" id="6550"/>
    <lineage>
        <taxon>Eukaryota</taxon>
        <taxon>Metazoa</taxon>
        <taxon>Spiralia</taxon>
        <taxon>Lophotrochozoa</taxon>
        <taxon>Mollusca</taxon>
        <taxon>Bivalvia</taxon>
        <taxon>Autobranchia</taxon>
        <taxon>Pteriomorphia</taxon>
        <taxon>Mytilida</taxon>
        <taxon>Mytiloidea</taxon>
        <taxon>Mytilidae</taxon>
        <taxon>Mytilinae</taxon>
        <taxon>Mytilus</taxon>
    </lineage>
</organism>
<feature type="domain" description="CXXC-type" evidence="14">
    <location>
        <begin position="836"/>
        <end position="883"/>
    </location>
</feature>
<proteinExistence type="predicted"/>
<dbReference type="GO" id="GO:0032259">
    <property type="term" value="P:methylation"/>
    <property type="evidence" value="ECO:0007669"/>
    <property type="project" value="UniProtKB-KW"/>
</dbReference>
<dbReference type="Gene3D" id="3.30.40.10">
    <property type="entry name" value="Zinc/RING finger domain, C3HC4 (zinc finger)"/>
    <property type="match status" value="2"/>
</dbReference>
<dbReference type="GO" id="GO:0045893">
    <property type="term" value="P:positive regulation of DNA-templated transcription"/>
    <property type="evidence" value="ECO:0007669"/>
    <property type="project" value="TreeGrafter"/>
</dbReference>
<dbReference type="InterPro" id="IPR019787">
    <property type="entry name" value="Znf_PHD-finger"/>
</dbReference>
<feature type="region of interest" description="Disordered" evidence="11">
    <location>
        <begin position="401"/>
        <end position="425"/>
    </location>
</feature>
<dbReference type="Pfam" id="PF02008">
    <property type="entry name" value="zf-CXXC"/>
    <property type="match status" value="1"/>
</dbReference>
<dbReference type="OrthoDB" id="308383at2759"/>
<evidence type="ECO:0000256" key="9">
    <source>
        <dbReference type="PROSITE-ProRule" id="PRU00509"/>
    </source>
</evidence>
<keyword evidence="7" id="KW-0804">Transcription</keyword>
<dbReference type="PROSITE" id="PS51058">
    <property type="entry name" value="ZF_CXXC"/>
    <property type="match status" value="1"/>
</dbReference>
<keyword evidence="1" id="KW-0479">Metal-binding</keyword>
<keyword evidence="16" id="KW-0489">Methyltransferase</keyword>
<dbReference type="PROSITE" id="PS51805">
    <property type="entry name" value="EPHD"/>
    <property type="match status" value="1"/>
</dbReference>
<evidence type="ECO:0000259" key="12">
    <source>
        <dbReference type="PROSITE" id="PS50014"/>
    </source>
</evidence>
<feature type="compositionally biased region" description="Polar residues" evidence="11">
    <location>
        <begin position="934"/>
        <end position="943"/>
    </location>
</feature>
<feature type="domain" description="PHD-type" evidence="13">
    <location>
        <begin position="1073"/>
        <end position="1124"/>
    </location>
</feature>
<dbReference type="PROSITE" id="PS50014">
    <property type="entry name" value="BROMODOMAIN_2"/>
    <property type="match status" value="1"/>
</dbReference>
<evidence type="ECO:0000259" key="13">
    <source>
        <dbReference type="PROSITE" id="PS50016"/>
    </source>
</evidence>
<evidence type="ECO:0000256" key="6">
    <source>
        <dbReference type="ARBA" id="ARBA00023125"/>
    </source>
</evidence>
<keyword evidence="6" id="KW-0238">DNA-binding</keyword>
<evidence type="ECO:0000256" key="3">
    <source>
        <dbReference type="ARBA" id="ARBA00022833"/>
    </source>
</evidence>
<keyword evidence="16" id="KW-0808">Transferase</keyword>
<feature type="compositionally biased region" description="Polar residues" evidence="11">
    <location>
        <begin position="902"/>
        <end position="923"/>
    </location>
</feature>
<protein>
    <submittedName>
        <fullName evidence="16">MLL1</fullName>
        <ecNumber evidence="16">2.1.1.354</ecNumber>
    </submittedName>
</protein>
<dbReference type="SUPFAM" id="SSF57903">
    <property type="entry name" value="FYVE/PHD zinc finger"/>
    <property type="match status" value="1"/>
</dbReference>
<keyword evidence="17" id="KW-1185">Reference proteome</keyword>
<evidence type="ECO:0000256" key="8">
    <source>
        <dbReference type="PROSITE-ProRule" id="PRU00035"/>
    </source>
</evidence>
<keyword evidence="3" id="KW-0862">Zinc</keyword>
<feature type="region of interest" description="Disordered" evidence="11">
    <location>
        <begin position="284"/>
        <end position="307"/>
    </location>
</feature>
<dbReference type="PANTHER" id="PTHR45838">
    <property type="entry name" value="HISTONE-LYSINE-N-METHYLTRANSFERASE 2 KMT2 FAMILY MEMBER"/>
    <property type="match status" value="1"/>
</dbReference>
<dbReference type="EC" id="2.1.1.354" evidence="16"/>
<evidence type="ECO:0000256" key="4">
    <source>
        <dbReference type="ARBA" id="ARBA00023015"/>
    </source>
</evidence>
<dbReference type="FunFam" id="3.30.40.10:FF:000394">
    <property type="entry name" value="Histone-lysine N-methyltransferase"/>
    <property type="match status" value="1"/>
</dbReference>
<dbReference type="EMBL" id="CAJPWZ010000519">
    <property type="protein sequence ID" value="CAG2195429.1"/>
    <property type="molecule type" value="Genomic_DNA"/>
</dbReference>
<feature type="region of interest" description="Disordered" evidence="11">
    <location>
        <begin position="695"/>
        <end position="738"/>
    </location>
</feature>
<keyword evidence="10" id="KW-0175">Coiled coil</keyword>
<dbReference type="InterPro" id="IPR001487">
    <property type="entry name" value="Bromodomain"/>
</dbReference>
<evidence type="ECO:0000256" key="5">
    <source>
        <dbReference type="ARBA" id="ARBA00023117"/>
    </source>
</evidence>
<feature type="region of interest" description="Disordered" evidence="11">
    <location>
        <begin position="899"/>
        <end position="1010"/>
    </location>
</feature>
<evidence type="ECO:0000256" key="1">
    <source>
        <dbReference type="ARBA" id="ARBA00022723"/>
    </source>
</evidence>
<dbReference type="PROSITE" id="PS50016">
    <property type="entry name" value="ZF_PHD_2"/>
    <property type="match status" value="2"/>
</dbReference>
<evidence type="ECO:0000256" key="10">
    <source>
        <dbReference type="SAM" id="Coils"/>
    </source>
</evidence>
<evidence type="ECO:0000256" key="7">
    <source>
        <dbReference type="ARBA" id="ARBA00023163"/>
    </source>
</evidence>
<feature type="domain" description="PHD-type" evidence="15">
    <location>
        <begin position="1777"/>
        <end position="1851"/>
    </location>
</feature>
<dbReference type="Proteomes" id="UP000683360">
    <property type="component" value="Unassembled WGS sequence"/>
</dbReference>
<dbReference type="InterPro" id="IPR011011">
    <property type="entry name" value="Znf_FYVE_PHD"/>
</dbReference>
<dbReference type="InterPro" id="IPR034732">
    <property type="entry name" value="EPHD"/>
</dbReference>
<sequence length="1851" mass="207490">MARLRFPGRPGCRFGRLGVRYGADEADNFQDPVLAWVANIHRGLRQFRELCGESDEDDEFQGFTAQDVRAAEKKLAKYEADLYEEEEETPISTVSPDTSFSPTSTLYISTRFTKQRESIDNLPTSERTRNRQKTVIRRSYKDLLTKGIAKPTKSYVIKSRKDLVSPQTETRHALSSCHKMPKIVSPEMRKFYEQGYRIRLSGRFKGSRVIFGVGLPKYLNIVTRKSYVPIGSPSSSFEQIDNESPEQYYLKPFKKRKERDKKFTVVSSIAKRGSKNIAKSLLDKAKKGKEDPAAKKHKKTVKKKQFVLPTQSSRSSRVIIPTKRFIEDEISPITKKKKENLFDTSLTSSFKQPFTSPSSQKKMDKLTIQTDFPSTAGFGSFSPSIYRKASLFDQPLITEGKRERRPSQKVKMVEGTENEYKSPFRSDDFNEARKVHLTPSKLGQSLHSPTLSPPIIMAPPKFGSTPFRSLTQQNIEVEATKRSGHNILRKAKLQLNRAALNRSKAALAKSLKKEMKREEKNKKRLSLYESDLGYSTYTGGSQTYMDKEGPENDPDQNTEKIYSCKVCGVTSNSRNNMIRGAICNPCYKWHKRDPALGKEPCQNKGTCDNSIPNKSLCRPCKYRKACTVYFTSAGKPVPKFRIKISKPRVKHTSPLKSPLRSTEGTRSIEDMVMLKKEEKKQPTYLEMMHTSVGELMDLDEPPSPSSPVQPTDTGDQSDVTTSPESHTSPQSNVRGPRIKHVCRKAAVVLGKTVAKFPQTELTLSALPKGEKKKLLKQDELDKAAYSDDEKTIEEIIQDAEEGQDTFIRSPPVKVIPKIKMHKTTPQPHQPRSLMMKKSKRKLRCRKCVNCLKADCGKCRYCLDKPKFGGRGVMKQACMKKNCLSPHFYKAGTALVALKDDQQGNSNPGHSSEMNNNNGNTGKSCLNVLGRFGQKTRTTSSTYQEADANNDGLSDKTPAAISRQLQFGGNSQGTHHQLSNISRASRSQSTGRLSTKLPPMPGGRNELSLTQRNRNTSIRWSSLQPENRNNIAIHCLCNIRINCLMSYYLQEIYNVWSAWQFGVSLTVANPLCCRTLCFLCGSAGKHEFFYCNVCCEPFHEFCLDENEKPSSDNLENWVCRKCQFCTVCGQQKNLLKCDKCQNTYHPECLGPNYPTKPSKKKNIWICTKCVKCKSCGATTPGSASNATWTYDFQLCHVCGQLMDKDEMYERVSCLPDDVHYICRMCAGHRTRHWELVLRDDFIAGIKSIFYSIYHAKCSKVLEIEDKKPDNENKIIVDESSNDSLSSKEVSSDSNSVAMETDKTLKLDTSAKSNNYLTNRERDISVAASDNSDSKREIVAMETDNKGDNSLLNCDSKVVNVCDKVSESDISAITKQLDEPDGSKSYVLKNTADVELFIKNLEGLVKNRASSEQQSNQTSTIHDQTTDQNLVQTSAASIIEQKSLQTAGPNPEQNSIQSIVTSTEQKSCQSSVVTISDDKSLQNITESIALPNTSPGRSSESMALPSVGQSILAESNAVLSVGQSTLTESKALPSVGQSTLTESNALQSVGQSTLTESKAVPSVGQCISTQTPTDNHSEKSIRLSVDSNSSLASSSQSIVVHKTPEKKGAVVRFAAETIPKVVPTRNYPKDLMTVRQKIIDGGYINVEEFSEDIAFIIESALTDTEENSVVRKKAINSVRSIFVKQMEKCFPWYNVKACRMWEHNRCLPQNMLPDAVIPPFEDHTYAQWLERESLPSSPQPSPFKKVLDTPVKKVLTIVDPEEEGEKVLSSDLADDGQDTRRCILCWHYGDADPNREGRLLYTGQDDWVHINCALWSAEVYEQGRDGSLQNVHEAVSRGKKMVRTYNEKVQRAK</sequence>
<name>A0A8S3QFQ7_MYTED</name>
<feature type="domain" description="Bromo" evidence="12">
    <location>
        <begin position="1616"/>
        <end position="1669"/>
    </location>
</feature>
<feature type="compositionally biased region" description="Polar residues" evidence="11">
    <location>
        <begin position="708"/>
        <end position="733"/>
    </location>
</feature>
<keyword evidence="5 8" id="KW-0103">Bromodomain</keyword>
<dbReference type="GO" id="GO:0035097">
    <property type="term" value="C:histone methyltransferase complex"/>
    <property type="evidence" value="ECO:0007669"/>
    <property type="project" value="TreeGrafter"/>
</dbReference>
<feature type="compositionally biased region" description="Low complexity" evidence="11">
    <location>
        <begin position="1276"/>
        <end position="1295"/>
    </location>
</feature>
<feature type="coiled-coil region" evidence="10">
    <location>
        <begin position="501"/>
        <end position="528"/>
    </location>
</feature>
<feature type="region of interest" description="Disordered" evidence="11">
    <location>
        <begin position="1406"/>
        <end position="1425"/>
    </location>
</feature>
<dbReference type="InterPro" id="IPR001965">
    <property type="entry name" value="Znf_PHD"/>
</dbReference>
<accession>A0A8S3QFQ7</accession>
<feature type="domain" description="PHD-type" evidence="13">
    <location>
        <begin position="1121"/>
        <end position="1171"/>
    </location>
</feature>
<dbReference type="Pfam" id="PF00628">
    <property type="entry name" value="PHD"/>
    <property type="match status" value="1"/>
</dbReference>
<feature type="compositionally biased region" description="Polar residues" evidence="11">
    <location>
        <begin position="962"/>
        <end position="992"/>
    </location>
</feature>
<keyword evidence="4" id="KW-0805">Transcription regulation</keyword>
<keyword evidence="2 9" id="KW-0863">Zinc-finger</keyword>
<evidence type="ECO:0000256" key="2">
    <source>
        <dbReference type="ARBA" id="ARBA00022771"/>
    </source>
</evidence>
<dbReference type="InterPro" id="IPR002857">
    <property type="entry name" value="Znf_CXXC"/>
</dbReference>
<evidence type="ECO:0000313" key="16">
    <source>
        <dbReference type="EMBL" id="CAG2195429.1"/>
    </source>
</evidence>
<evidence type="ECO:0000259" key="15">
    <source>
        <dbReference type="PROSITE" id="PS51805"/>
    </source>
</evidence>
<evidence type="ECO:0000256" key="11">
    <source>
        <dbReference type="SAM" id="MobiDB-lite"/>
    </source>
</evidence>
<dbReference type="InterPro" id="IPR013083">
    <property type="entry name" value="Znf_RING/FYVE/PHD"/>
</dbReference>
<dbReference type="PANTHER" id="PTHR45838:SF4">
    <property type="entry name" value="HISTONE-LYSINE N-METHYLTRANSFERASE TRITHORAX"/>
    <property type="match status" value="1"/>
</dbReference>
<dbReference type="SMART" id="SM00249">
    <property type="entry name" value="PHD"/>
    <property type="match status" value="2"/>
</dbReference>
<feature type="compositionally biased region" description="Basic residues" evidence="11">
    <location>
        <begin position="295"/>
        <end position="305"/>
    </location>
</feature>
<feature type="compositionally biased region" description="Basic and acidic residues" evidence="11">
    <location>
        <begin position="284"/>
        <end position="294"/>
    </location>
</feature>
<dbReference type="InterPro" id="IPR036427">
    <property type="entry name" value="Bromodomain-like_sf"/>
</dbReference>
<comment type="caution">
    <text evidence="16">The sequence shown here is derived from an EMBL/GenBank/DDBJ whole genome shotgun (WGS) entry which is preliminary data.</text>
</comment>
<dbReference type="GO" id="GO:0008270">
    <property type="term" value="F:zinc ion binding"/>
    <property type="evidence" value="ECO:0007669"/>
    <property type="project" value="UniProtKB-KW"/>
</dbReference>
<gene>
    <name evidence="16" type="ORF">MEDL_10381</name>
</gene>
<dbReference type="CDD" id="cd15506">
    <property type="entry name" value="PHD1_KMT2A_like"/>
    <property type="match status" value="1"/>
</dbReference>
<evidence type="ECO:0000313" key="17">
    <source>
        <dbReference type="Proteomes" id="UP000683360"/>
    </source>
</evidence>
<dbReference type="SUPFAM" id="SSF47370">
    <property type="entry name" value="Bromodomain"/>
    <property type="match status" value="1"/>
</dbReference>
<dbReference type="Gene3D" id="1.20.920.10">
    <property type="entry name" value="Bromodomain-like"/>
    <property type="match status" value="1"/>
</dbReference>